<name>A0A9X2BVE3_9PROT</name>
<dbReference type="GO" id="GO:0003677">
    <property type="term" value="F:DNA binding"/>
    <property type="evidence" value="ECO:0007669"/>
    <property type="project" value="InterPro"/>
</dbReference>
<organism evidence="3 4">
    <name type="scientific">Roseomonas acroporae</name>
    <dbReference type="NCBI Taxonomy" id="2937791"/>
    <lineage>
        <taxon>Bacteria</taxon>
        <taxon>Pseudomonadati</taxon>
        <taxon>Pseudomonadota</taxon>
        <taxon>Alphaproteobacteria</taxon>
        <taxon>Acetobacterales</taxon>
        <taxon>Roseomonadaceae</taxon>
        <taxon>Roseomonas</taxon>
    </lineage>
</organism>
<dbReference type="SUPFAM" id="SSF46955">
    <property type="entry name" value="Putative DNA-binding domain"/>
    <property type="match status" value="1"/>
</dbReference>
<evidence type="ECO:0000259" key="2">
    <source>
        <dbReference type="Pfam" id="PF12728"/>
    </source>
</evidence>
<proteinExistence type="predicted"/>
<dbReference type="InterPro" id="IPR009061">
    <property type="entry name" value="DNA-bd_dom_put_sf"/>
</dbReference>
<dbReference type="Proteomes" id="UP001139516">
    <property type="component" value="Unassembled WGS sequence"/>
</dbReference>
<feature type="region of interest" description="Disordered" evidence="1">
    <location>
        <begin position="1"/>
        <end position="25"/>
    </location>
</feature>
<evidence type="ECO:0000313" key="4">
    <source>
        <dbReference type="Proteomes" id="UP001139516"/>
    </source>
</evidence>
<dbReference type="Pfam" id="PF12728">
    <property type="entry name" value="HTH_17"/>
    <property type="match status" value="1"/>
</dbReference>
<accession>A0A9X2BVE3</accession>
<dbReference type="RefSeq" id="WP_248668712.1">
    <property type="nucleotide sequence ID" value="NZ_JALPRX010000091.1"/>
</dbReference>
<dbReference type="EMBL" id="JALPRX010000091">
    <property type="protein sequence ID" value="MCK8786597.1"/>
    <property type="molecule type" value="Genomic_DNA"/>
</dbReference>
<keyword evidence="4" id="KW-1185">Reference proteome</keyword>
<evidence type="ECO:0000256" key="1">
    <source>
        <dbReference type="SAM" id="MobiDB-lite"/>
    </source>
</evidence>
<dbReference type="AlphaFoldDB" id="A0A9X2BVE3"/>
<gene>
    <name evidence="3" type="ORF">M0638_19665</name>
</gene>
<feature type="compositionally biased region" description="Pro residues" evidence="1">
    <location>
        <begin position="15"/>
        <end position="25"/>
    </location>
</feature>
<feature type="compositionally biased region" description="Low complexity" evidence="1">
    <location>
        <begin position="1"/>
        <end position="14"/>
    </location>
</feature>
<comment type="caution">
    <text evidence="3">The sequence shown here is derived from an EMBL/GenBank/DDBJ whole genome shotgun (WGS) entry which is preliminary data.</text>
</comment>
<dbReference type="InterPro" id="IPR041657">
    <property type="entry name" value="HTH_17"/>
</dbReference>
<evidence type="ECO:0000313" key="3">
    <source>
        <dbReference type="EMBL" id="MCK8786597.1"/>
    </source>
</evidence>
<reference evidence="3" key="1">
    <citation type="submission" date="2022-04" db="EMBL/GenBank/DDBJ databases">
        <title>Roseomonas acroporae sp. nov., isolated from coral Acropora digitifera.</title>
        <authorList>
            <person name="Sun H."/>
        </authorList>
    </citation>
    <scope>NUCLEOTIDE SEQUENCE</scope>
    <source>
        <strain evidence="3">NAR14</strain>
    </source>
</reference>
<protein>
    <submittedName>
        <fullName evidence="3">Helix-turn-helix domain-containing protein</fullName>
    </submittedName>
</protein>
<sequence>MPRYTRTALTDTTPTPVPPPPPAPLPAAMGMTAAARFLGCGRTTIYRLAKRGELTPRKLGKRTVFTTDDLRALLERAAVPGAVVARERVA</sequence>
<dbReference type="InterPro" id="IPR010093">
    <property type="entry name" value="SinI_DNA-bd"/>
</dbReference>
<feature type="domain" description="Helix-turn-helix" evidence="2">
    <location>
        <begin position="34"/>
        <end position="76"/>
    </location>
</feature>
<dbReference type="NCBIfam" id="TIGR01764">
    <property type="entry name" value="excise"/>
    <property type="match status" value="1"/>
</dbReference>